<dbReference type="Proteomes" id="UP000011115">
    <property type="component" value="Unassembled WGS sequence"/>
</dbReference>
<accession>M1DJL9</accession>
<dbReference type="HOGENOM" id="CLU_028647_0_0_1"/>
<dbReference type="Pfam" id="PF20167">
    <property type="entry name" value="Transposase_32"/>
    <property type="match status" value="1"/>
</dbReference>
<evidence type="ECO:0000256" key="1">
    <source>
        <dbReference type="SAM" id="MobiDB-lite"/>
    </source>
</evidence>
<name>M1DJL9_SOLTU</name>
<dbReference type="Gramene" id="PGSC0003DMT400090091">
    <property type="protein sequence ID" value="PGSC0003DMT400090091"/>
    <property type="gene ID" value="PGSC0003DMG400039662"/>
</dbReference>
<organism evidence="3 4">
    <name type="scientific">Solanum tuberosum</name>
    <name type="common">Potato</name>
    <dbReference type="NCBI Taxonomy" id="4113"/>
    <lineage>
        <taxon>Eukaryota</taxon>
        <taxon>Viridiplantae</taxon>
        <taxon>Streptophyta</taxon>
        <taxon>Embryophyta</taxon>
        <taxon>Tracheophyta</taxon>
        <taxon>Spermatophyta</taxon>
        <taxon>Magnoliopsida</taxon>
        <taxon>eudicotyledons</taxon>
        <taxon>Gunneridae</taxon>
        <taxon>Pentapetalae</taxon>
        <taxon>asterids</taxon>
        <taxon>lamiids</taxon>
        <taxon>Solanales</taxon>
        <taxon>Solanaceae</taxon>
        <taxon>Solanoideae</taxon>
        <taxon>Solaneae</taxon>
        <taxon>Solanum</taxon>
    </lineage>
</organism>
<reference evidence="4" key="1">
    <citation type="journal article" date="2011" name="Nature">
        <title>Genome sequence and analysis of the tuber crop potato.</title>
        <authorList>
            <consortium name="The Potato Genome Sequencing Consortium"/>
        </authorList>
    </citation>
    <scope>NUCLEOTIDE SEQUENCE [LARGE SCALE GENOMIC DNA]</scope>
    <source>
        <strain evidence="4">cv. DM1-3 516 R44</strain>
    </source>
</reference>
<dbReference type="InParanoid" id="M1DJL9"/>
<evidence type="ECO:0000259" key="2">
    <source>
        <dbReference type="Pfam" id="PF20167"/>
    </source>
</evidence>
<reference evidence="3" key="2">
    <citation type="submission" date="2015-06" db="UniProtKB">
        <authorList>
            <consortium name="EnsemblPlants"/>
        </authorList>
    </citation>
    <scope>IDENTIFICATION</scope>
    <source>
        <strain evidence="3">DM1-3 516 R44</strain>
    </source>
</reference>
<dbReference type="InterPro" id="IPR046796">
    <property type="entry name" value="Transposase_32_dom"/>
</dbReference>
<dbReference type="PaxDb" id="4113-PGSC0003DMT400090091"/>
<feature type="domain" description="Putative plant transposon protein" evidence="2">
    <location>
        <begin position="28"/>
        <end position="236"/>
    </location>
</feature>
<dbReference type="EnsemblPlants" id="PGSC0003DMT400090091">
    <property type="protein sequence ID" value="PGSC0003DMT400090091"/>
    <property type="gene ID" value="PGSC0003DMG400039662"/>
</dbReference>
<keyword evidence="4" id="KW-1185">Reference proteome</keyword>
<sequence length="461" mass="51261">MARIITEERRVLTGSLHTIPDIHRLFNFHKCDWMAREPGTYSKEMVREFYASYAATLRGSITKRSKPLAQDPLTSTMVRGCPVDISPATIRRFLYGPTTGHSWSLNTSEFDYRWDIVRSGAFQRNAEQREAVLLWLARYIAADGEHAEWVAAPRLGILKATLTFVTKFFWLLVCNRVSPTKADNQVTWDRAVMVAALVEGVKIDFACMLLGEIHERAFRTSTTYPFPCLIFHLCRDWHCDKLVHPTRALDIGLIRDEANVAEPRREPQIEVPPLGTDLADTVGQAQGGDPIIPNYADTVSGSSSQAASMAPSFSRSTPQLGATVVPLAKVLKLEVQMATLLHHIQPWMQKSIAESEAMIKGMMDRKVQVVNKRLDAFELRVLERPAPATDLSSLQADLASLRTDVDVILATPSVETQAAPTVLADDTVLDALFSGTTEEGPAPTHAKGKWNSSHRTEEEKA</sequence>
<evidence type="ECO:0000313" key="3">
    <source>
        <dbReference type="EnsemblPlants" id="PGSC0003DMT400090091"/>
    </source>
</evidence>
<proteinExistence type="predicted"/>
<dbReference type="AlphaFoldDB" id="M1DJL9"/>
<feature type="region of interest" description="Disordered" evidence="1">
    <location>
        <begin position="434"/>
        <end position="461"/>
    </location>
</feature>
<protein>
    <submittedName>
        <fullName evidence="3">Integrase core domain containing protein</fullName>
    </submittedName>
</protein>
<evidence type="ECO:0000313" key="4">
    <source>
        <dbReference type="Proteomes" id="UP000011115"/>
    </source>
</evidence>